<evidence type="ECO:0000313" key="2">
    <source>
        <dbReference type="EMBL" id="KAK3198902.1"/>
    </source>
</evidence>
<gene>
    <name evidence="2" type="ORF">Dsin_022317</name>
</gene>
<accession>A0AAE0A255</accession>
<protein>
    <recommendedName>
        <fullName evidence="4">DUF1985 domain-containing protein</fullName>
    </recommendedName>
</protein>
<dbReference type="Proteomes" id="UP001281410">
    <property type="component" value="Unassembled WGS sequence"/>
</dbReference>
<feature type="region of interest" description="Disordered" evidence="1">
    <location>
        <begin position="185"/>
        <end position="223"/>
    </location>
</feature>
<name>A0AAE0A255_9ROSI</name>
<proteinExistence type="predicted"/>
<feature type="region of interest" description="Disordered" evidence="1">
    <location>
        <begin position="243"/>
        <end position="262"/>
    </location>
</feature>
<feature type="compositionally biased region" description="Low complexity" evidence="1">
    <location>
        <begin position="203"/>
        <end position="223"/>
    </location>
</feature>
<dbReference type="PANTHER" id="PTHR48449:SF1">
    <property type="entry name" value="DUF1985 DOMAIN-CONTAINING PROTEIN"/>
    <property type="match status" value="1"/>
</dbReference>
<comment type="caution">
    <text evidence="2">The sequence shown here is derived from an EMBL/GenBank/DDBJ whole genome shotgun (WGS) entry which is preliminary data.</text>
</comment>
<evidence type="ECO:0000256" key="1">
    <source>
        <dbReference type="SAM" id="MobiDB-lite"/>
    </source>
</evidence>
<evidence type="ECO:0000313" key="3">
    <source>
        <dbReference type="Proteomes" id="UP001281410"/>
    </source>
</evidence>
<keyword evidence="3" id="KW-1185">Reference proteome</keyword>
<dbReference type="PANTHER" id="PTHR48449">
    <property type="entry name" value="DUF1985 DOMAIN-CONTAINING PROTEIN"/>
    <property type="match status" value="1"/>
</dbReference>
<organism evidence="2 3">
    <name type="scientific">Dipteronia sinensis</name>
    <dbReference type="NCBI Taxonomy" id="43782"/>
    <lineage>
        <taxon>Eukaryota</taxon>
        <taxon>Viridiplantae</taxon>
        <taxon>Streptophyta</taxon>
        <taxon>Embryophyta</taxon>
        <taxon>Tracheophyta</taxon>
        <taxon>Spermatophyta</taxon>
        <taxon>Magnoliopsida</taxon>
        <taxon>eudicotyledons</taxon>
        <taxon>Gunneridae</taxon>
        <taxon>Pentapetalae</taxon>
        <taxon>rosids</taxon>
        <taxon>malvids</taxon>
        <taxon>Sapindales</taxon>
        <taxon>Sapindaceae</taxon>
        <taxon>Hippocastanoideae</taxon>
        <taxon>Acereae</taxon>
        <taxon>Dipteronia</taxon>
    </lineage>
</organism>
<dbReference type="AlphaFoldDB" id="A0AAE0A255"/>
<dbReference type="EMBL" id="JANJYJ010000007">
    <property type="protein sequence ID" value="KAK3198902.1"/>
    <property type="molecule type" value="Genomic_DNA"/>
</dbReference>
<evidence type="ECO:0008006" key="4">
    <source>
        <dbReference type="Google" id="ProtNLM"/>
    </source>
</evidence>
<sequence>MQKLKSAIIVSAVVAAVADEEYERFEGQVKNSPVRLVSRQDYSPQPHGKPPTRIEQDQWQMQSDAVKLCLLYLLNCVLIGAEERNSAPIWQLHLIDDLDAFPWGSHVYKHSIFGFKKVILSRSSRYNIYGLAYALLVFAFEVIPTLATKFLTPRVVEQPLPRILNGDYAGGDLPSSAEHVGELREADIGTRTRSRSLTSKQQSVPAASSSVPAPAAPNSVSTVPVRSTRVRLVRHAASSVGADSTYTEHARGGTLSHTGRPFPIREKSEEERRSQHQELVRLISSLQGRPSKMRTDKSIGVMAQQDIGTQGVTDTAYVQNVEPAHRETTAVVSHIESTM</sequence>
<reference evidence="2" key="1">
    <citation type="journal article" date="2023" name="Plant J.">
        <title>Genome sequences and population genomics provide insights into the demographic history, inbreeding, and mutation load of two 'living fossil' tree species of Dipteronia.</title>
        <authorList>
            <person name="Feng Y."/>
            <person name="Comes H.P."/>
            <person name="Chen J."/>
            <person name="Zhu S."/>
            <person name="Lu R."/>
            <person name="Zhang X."/>
            <person name="Li P."/>
            <person name="Qiu J."/>
            <person name="Olsen K.M."/>
            <person name="Qiu Y."/>
        </authorList>
    </citation>
    <scope>NUCLEOTIDE SEQUENCE</scope>
    <source>
        <strain evidence="2">NBL</strain>
    </source>
</reference>